<evidence type="ECO:0000313" key="4">
    <source>
        <dbReference type="Proteomes" id="UP000321907"/>
    </source>
</evidence>
<dbReference type="InterPro" id="IPR026444">
    <property type="entry name" value="Secre_tail"/>
</dbReference>
<keyword evidence="1" id="KW-0732">Signal</keyword>
<dbReference type="NCBIfam" id="TIGR04183">
    <property type="entry name" value="Por_Secre_tail"/>
    <property type="match status" value="1"/>
</dbReference>
<feature type="domain" description="Secretion system C-terminal sorting" evidence="2">
    <location>
        <begin position="28"/>
        <end position="91"/>
    </location>
</feature>
<feature type="signal peptide" evidence="1">
    <location>
        <begin position="1"/>
        <end position="23"/>
    </location>
</feature>
<accession>A0A5C7FG06</accession>
<evidence type="ECO:0000259" key="2">
    <source>
        <dbReference type="Pfam" id="PF18962"/>
    </source>
</evidence>
<gene>
    <name evidence="3" type="ORF">FUA23_07765</name>
</gene>
<keyword evidence="4" id="KW-1185">Reference proteome</keyword>
<dbReference type="OrthoDB" id="9816167at2"/>
<organism evidence="3 4">
    <name type="scientific">Neolewinella aurantiaca</name>
    <dbReference type="NCBI Taxonomy" id="2602767"/>
    <lineage>
        <taxon>Bacteria</taxon>
        <taxon>Pseudomonadati</taxon>
        <taxon>Bacteroidota</taxon>
        <taxon>Saprospiria</taxon>
        <taxon>Saprospirales</taxon>
        <taxon>Lewinellaceae</taxon>
        <taxon>Neolewinella</taxon>
    </lineage>
</organism>
<dbReference type="Pfam" id="PF18962">
    <property type="entry name" value="Por_Secre_tail"/>
    <property type="match status" value="1"/>
</dbReference>
<proteinExistence type="predicted"/>
<dbReference type="Proteomes" id="UP000321907">
    <property type="component" value="Unassembled WGS sequence"/>
</dbReference>
<comment type="caution">
    <text evidence="3">The sequence shown here is derived from an EMBL/GenBank/DDBJ whole genome shotgun (WGS) entry which is preliminary data.</text>
</comment>
<reference evidence="3 4" key="1">
    <citation type="submission" date="2019-08" db="EMBL/GenBank/DDBJ databases">
        <title>Lewinella sp. strain SSH13 Genome sequencing and assembly.</title>
        <authorList>
            <person name="Kim I."/>
        </authorList>
    </citation>
    <scope>NUCLEOTIDE SEQUENCE [LARGE SCALE GENOMIC DNA]</scope>
    <source>
        <strain evidence="3 4">SSH13</strain>
    </source>
</reference>
<sequence length="99" mass="11243">MKNALLFCLFFTLNFGLSAQAPAEDLRIFPNPVTTTFEIGYSDRVKDVLVINMVGREVKAFDFGAKKKYDIADLPQGMYLVQLKDADDKVIHTQRVKKN</sequence>
<name>A0A5C7FG06_9BACT</name>
<feature type="chain" id="PRO_5022992703" evidence="1">
    <location>
        <begin position="24"/>
        <end position="99"/>
    </location>
</feature>
<dbReference type="AlphaFoldDB" id="A0A5C7FG06"/>
<evidence type="ECO:0000256" key="1">
    <source>
        <dbReference type="SAM" id="SignalP"/>
    </source>
</evidence>
<dbReference type="RefSeq" id="WP_147930168.1">
    <property type="nucleotide sequence ID" value="NZ_VOXD01000009.1"/>
</dbReference>
<evidence type="ECO:0000313" key="3">
    <source>
        <dbReference type="EMBL" id="TXF90129.1"/>
    </source>
</evidence>
<dbReference type="EMBL" id="VOXD01000009">
    <property type="protein sequence ID" value="TXF90129.1"/>
    <property type="molecule type" value="Genomic_DNA"/>
</dbReference>
<protein>
    <submittedName>
        <fullName evidence="3">T9SS type A sorting domain-containing protein</fullName>
    </submittedName>
</protein>